<reference evidence="3 4" key="1">
    <citation type="submission" date="2024-10" db="EMBL/GenBank/DDBJ databases">
        <title>The Natural Products Discovery Center: Release of the First 8490 Sequenced Strains for Exploring Actinobacteria Biosynthetic Diversity.</title>
        <authorList>
            <person name="Kalkreuter E."/>
            <person name="Kautsar S.A."/>
            <person name="Yang D."/>
            <person name="Bader C.D."/>
            <person name="Teijaro C.N."/>
            <person name="Fluegel L."/>
            <person name="Davis C.M."/>
            <person name="Simpson J.R."/>
            <person name="Lauterbach L."/>
            <person name="Steele A.D."/>
            <person name="Gui C."/>
            <person name="Meng S."/>
            <person name="Li G."/>
            <person name="Viehrig K."/>
            <person name="Ye F."/>
            <person name="Su P."/>
            <person name="Kiefer A.F."/>
            <person name="Nichols A."/>
            <person name="Cepeda A.J."/>
            <person name="Yan W."/>
            <person name="Fan B."/>
            <person name="Jiang Y."/>
            <person name="Adhikari A."/>
            <person name="Zheng C.-J."/>
            <person name="Schuster L."/>
            <person name="Cowan T.M."/>
            <person name="Smanski M.J."/>
            <person name="Chevrette M.G."/>
            <person name="De Carvalho L.P.S."/>
            <person name="Shen B."/>
        </authorList>
    </citation>
    <scope>NUCLEOTIDE SEQUENCE [LARGE SCALE GENOMIC DNA]</scope>
    <source>
        <strain evidence="3 4">NPDC049503</strain>
    </source>
</reference>
<proteinExistence type="predicted"/>
<feature type="region of interest" description="Disordered" evidence="1">
    <location>
        <begin position="136"/>
        <end position="212"/>
    </location>
</feature>
<feature type="compositionally biased region" description="Polar residues" evidence="1">
    <location>
        <begin position="90"/>
        <end position="109"/>
    </location>
</feature>
<keyword evidence="4" id="KW-1185">Reference proteome</keyword>
<evidence type="ECO:0000313" key="4">
    <source>
        <dbReference type="Proteomes" id="UP001612928"/>
    </source>
</evidence>
<organism evidence="3 4">
    <name type="scientific">Nonomuraea indica</name>
    <dbReference type="NCBI Taxonomy" id="1581193"/>
    <lineage>
        <taxon>Bacteria</taxon>
        <taxon>Bacillati</taxon>
        <taxon>Actinomycetota</taxon>
        <taxon>Actinomycetes</taxon>
        <taxon>Streptosporangiales</taxon>
        <taxon>Streptosporangiaceae</taxon>
        <taxon>Nonomuraea</taxon>
    </lineage>
</organism>
<feature type="region of interest" description="Disordered" evidence="1">
    <location>
        <begin position="271"/>
        <end position="294"/>
    </location>
</feature>
<keyword evidence="2" id="KW-0732">Signal</keyword>
<feature type="region of interest" description="Disordered" evidence="1">
    <location>
        <begin position="74"/>
        <end position="120"/>
    </location>
</feature>
<protein>
    <submittedName>
        <fullName evidence="3">Uncharacterized protein</fullName>
    </submittedName>
</protein>
<name>A0ABW8A6X0_9ACTN</name>
<feature type="signal peptide" evidence="2">
    <location>
        <begin position="1"/>
        <end position="27"/>
    </location>
</feature>
<gene>
    <name evidence="3" type="ORF">ACIBP5_21395</name>
</gene>
<accession>A0ABW8A6X0</accession>
<dbReference type="RefSeq" id="WP_397022486.1">
    <property type="nucleotide sequence ID" value="NZ_JBITMB010000005.1"/>
</dbReference>
<comment type="caution">
    <text evidence="3">The sequence shown here is derived from an EMBL/GenBank/DDBJ whole genome shotgun (WGS) entry which is preliminary data.</text>
</comment>
<feature type="compositionally biased region" description="Basic and acidic residues" evidence="1">
    <location>
        <begin position="163"/>
        <end position="174"/>
    </location>
</feature>
<dbReference type="Proteomes" id="UP001612928">
    <property type="component" value="Unassembled WGS sequence"/>
</dbReference>
<feature type="compositionally biased region" description="Low complexity" evidence="1">
    <location>
        <begin position="145"/>
        <end position="158"/>
    </location>
</feature>
<sequence>MGSRTAISAGVLAVALVAIPLALPASAALARDCPSGGGLLGGVTDAVCDTVGKVTGTVDTLTGDTLKPVTDGLDDTTGKVLGKVGEVAPTSRSDSGARSTETGAETGTRPSEPALLPEPLPDVCLPVLSCAAYRRGAGDPATPTPEVSSSAPRPAPSSEPDDDGRMERREREETAVAPPTGTPRHPDSEPHTLNSEPAGEPVTDEPTADPDDARIELLWPNPLVKDLTLPLGDREVVRPSTPASDVLGTSLTIALLVSAIAATRIVQQRRQRTEQAESIPFEPAPANTGRHRLA</sequence>
<feature type="chain" id="PRO_5047188812" evidence="2">
    <location>
        <begin position="28"/>
        <end position="294"/>
    </location>
</feature>
<evidence type="ECO:0000313" key="3">
    <source>
        <dbReference type="EMBL" id="MFI7442531.1"/>
    </source>
</evidence>
<evidence type="ECO:0000256" key="1">
    <source>
        <dbReference type="SAM" id="MobiDB-lite"/>
    </source>
</evidence>
<evidence type="ECO:0000256" key="2">
    <source>
        <dbReference type="SAM" id="SignalP"/>
    </source>
</evidence>
<dbReference type="EMBL" id="JBITMB010000005">
    <property type="protein sequence ID" value="MFI7442531.1"/>
    <property type="molecule type" value="Genomic_DNA"/>
</dbReference>